<dbReference type="Gene3D" id="6.10.140.1990">
    <property type="match status" value="1"/>
</dbReference>
<feature type="domain" description="Multidrug resistance protein MdtA-like barrel-sandwich hybrid" evidence="6">
    <location>
        <begin position="59"/>
        <end position="215"/>
    </location>
</feature>
<dbReference type="PANTHER" id="PTHR30469:SF33">
    <property type="entry name" value="SLR1207 PROTEIN"/>
    <property type="match status" value="1"/>
</dbReference>
<evidence type="ECO:0000256" key="1">
    <source>
        <dbReference type="ARBA" id="ARBA00004196"/>
    </source>
</evidence>
<comment type="subcellular location">
    <subcellularLocation>
        <location evidence="1">Cell envelope</location>
    </subcellularLocation>
</comment>
<evidence type="ECO:0000259" key="6">
    <source>
        <dbReference type="Pfam" id="PF25917"/>
    </source>
</evidence>
<name>A0A419N4M0_9GAMM</name>
<dbReference type="RefSeq" id="WP_120134303.1">
    <property type="nucleotide sequence ID" value="NZ_RAHH01000026.1"/>
</dbReference>
<dbReference type="GO" id="GO:0015562">
    <property type="term" value="F:efflux transmembrane transporter activity"/>
    <property type="evidence" value="ECO:0007669"/>
    <property type="project" value="TreeGrafter"/>
</dbReference>
<dbReference type="Proteomes" id="UP000284908">
    <property type="component" value="Unassembled WGS sequence"/>
</dbReference>
<dbReference type="Gene3D" id="2.40.420.20">
    <property type="match status" value="1"/>
</dbReference>
<dbReference type="GO" id="GO:0019898">
    <property type="term" value="C:extrinsic component of membrane"/>
    <property type="evidence" value="ECO:0007669"/>
    <property type="project" value="InterPro"/>
</dbReference>
<dbReference type="GO" id="GO:0030313">
    <property type="term" value="C:cell envelope"/>
    <property type="evidence" value="ECO:0007669"/>
    <property type="project" value="UniProtKB-SubCell"/>
</dbReference>
<sequence>MKKKSVVIWSLVILFTVSATAYFIVNQQHHSSPAGVLAKITRGDIQTTVITTGTLKPIRQVSIGAQVNGQLKKLYVHQGDKVKKGQLLAEIDPILQQNELRKSEAELASARAQLRSSQVLLKQYQLALRRQKVMLREGSGVASDLEEAQSLFDSQLEQLEMNKAQIVQSEMAVETAKANVGYTRLVAPIEGEVLGVVTQEGQTIVSSQTAPTIMVLADLSVMHIQTRISEADILKVKSGQPLSFYVLAQPSRLYNSVMGEIQNAPDGVLNNTNEISNNSQQALAIYYSGVFEITNTERLLKTSMTAQVSIVVNDVKNVLRIPLSALQERDAQGRYYVTLIDGKQRISREIEIGAHNNVFAEVKSGLVEGQSVEIPPLALETAIDG</sequence>
<keyword evidence="9" id="KW-1185">Reference proteome</keyword>
<protein>
    <submittedName>
        <fullName evidence="8">Efflux RND transporter periplasmic adaptor subunit</fullName>
    </submittedName>
</protein>
<dbReference type="Pfam" id="PF25967">
    <property type="entry name" value="RND-MFP_C"/>
    <property type="match status" value="1"/>
</dbReference>
<comment type="caution">
    <text evidence="8">The sequence shown here is derived from an EMBL/GenBank/DDBJ whole genome shotgun (WGS) entry which is preliminary data.</text>
</comment>
<feature type="chain" id="PRO_5019096778" evidence="5">
    <location>
        <begin position="22"/>
        <end position="385"/>
    </location>
</feature>
<evidence type="ECO:0000256" key="2">
    <source>
        <dbReference type="ARBA" id="ARBA00009477"/>
    </source>
</evidence>
<accession>A0A419N4M0</accession>
<dbReference type="AlphaFoldDB" id="A0A419N4M0"/>
<evidence type="ECO:0000313" key="9">
    <source>
        <dbReference type="Proteomes" id="UP000284908"/>
    </source>
</evidence>
<dbReference type="Pfam" id="PF25917">
    <property type="entry name" value="BSH_RND"/>
    <property type="match status" value="1"/>
</dbReference>
<dbReference type="PANTHER" id="PTHR30469">
    <property type="entry name" value="MULTIDRUG RESISTANCE PROTEIN MDTA"/>
    <property type="match status" value="1"/>
</dbReference>
<dbReference type="SUPFAM" id="SSF111369">
    <property type="entry name" value="HlyD-like secretion proteins"/>
    <property type="match status" value="1"/>
</dbReference>
<dbReference type="InterPro" id="IPR006143">
    <property type="entry name" value="RND_pump_MFP"/>
</dbReference>
<dbReference type="GO" id="GO:1990195">
    <property type="term" value="C:macrolide transmembrane transporter complex"/>
    <property type="evidence" value="ECO:0007669"/>
    <property type="project" value="InterPro"/>
</dbReference>
<gene>
    <name evidence="8" type="ORF">D6C13_19370</name>
</gene>
<dbReference type="GO" id="GO:1990961">
    <property type="term" value="P:xenobiotic detoxification by transmembrane export across the plasma membrane"/>
    <property type="evidence" value="ECO:0007669"/>
    <property type="project" value="InterPro"/>
</dbReference>
<dbReference type="Gene3D" id="2.40.30.170">
    <property type="match status" value="1"/>
</dbReference>
<dbReference type="OrthoDB" id="9791520at2"/>
<dbReference type="InterPro" id="IPR058625">
    <property type="entry name" value="MdtA-like_BSH"/>
</dbReference>
<dbReference type="InterPro" id="IPR030190">
    <property type="entry name" value="MacA_alpha-hairpin_sf"/>
</dbReference>
<organism evidence="8 9">
    <name type="scientific">Rahnella woolbedingensis</name>
    <dbReference type="NCBI Taxonomy" id="1510574"/>
    <lineage>
        <taxon>Bacteria</taxon>
        <taxon>Pseudomonadati</taxon>
        <taxon>Pseudomonadota</taxon>
        <taxon>Gammaproteobacteria</taxon>
        <taxon>Enterobacterales</taxon>
        <taxon>Yersiniaceae</taxon>
        <taxon>Rahnella</taxon>
    </lineage>
</organism>
<keyword evidence="4" id="KW-0175">Coiled coil</keyword>
<dbReference type="Gene3D" id="2.40.50.100">
    <property type="match status" value="1"/>
</dbReference>
<dbReference type="NCBIfam" id="TIGR01730">
    <property type="entry name" value="RND_mfp"/>
    <property type="match status" value="1"/>
</dbReference>
<dbReference type="EMBL" id="RAHH01000026">
    <property type="protein sequence ID" value="RJT40127.1"/>
    <property type="molecule type" value="Genomic_DNA"/>
</dbReference>
<keyword evidence="3" id="KW-0813">Transport</keyword>
<evidence type="ECO:0000259" key="7">
    <source>
        <dbReference type="Pfam" id="PF25967"/>
    </source>
</evidence>
<evidence type="ECO:0000256" key="5">
    <source>
        <dbReference type="SAM" id="SignalP"/>
    </source>
</evidence>
<keyword evidence="5" id="KW-0732">Signal</keyword>
<evidence type="ECO:0000313" key="8">
    <source>
        <dbReference type="EMBL" id="RJT40127.1"/>
    </source>
</evidence>
<feature type="signal peptide" evidence="5">
    <location>
        <begin position="1"/>
        <end position="21"/>
    </location>
</feature>
<dbReference type="InterPro" id="IPR058627">
    <property type="entry name" value="MdtA-like_C"/>
</dbReference>
<dbReference type="GO" id="GO:1990281">
    <property type="term" value="C:efflux pump complex"/>
    <property type="evidence" value="ECO:0007669"/>
    <property type="project" value="TreeGrafter"/>
</dbReference>
<evidence type="ECO:0000256" key="3">
    <source>
        <dbReference type="ARBA" id="ARBA00022448"/>
    </source>
</evidence>
<comment type="similarity">
    <text evidence="2">Belongs to the membrane fusion protein (MFP) (TC 8.A.1) family.</text>
</comment>
<reference evidence="8 9" key="1">
    <citation type="submission" date="2018-09" db="EMBL/GenBank/DDBJ databases">
        <authorList>
            <person name="Le Fleche-Mateos A."/>
        </authorList>
    </citation>
    <scope>NUCLEOTIDE SEQUENCE [LARGE SCALE GENOMIC DNA]</scope>
    <source>
        <strain evidence="8 9">DSM 27399</strain>
    </source>
</reference>
<proteinExistence type="inferred from homology"/>
<evidence type="ECO:0000256" key="4">
    <source>
        <dbReference type="ARBA" id="ARBA00023054"/>
    </source>
</evidence>
<feature type="domain" description="Multidrug resistance protein MdtA-like C-terminal permuted SH3" evidence="7">
    <location>
        <begin position="317"/>
        <end position="372"/>
    </location>
</feature>